<feature type="compositionally biased region" description="Basic and acidic residues" evidence="12">
    <location>
        <begin position="435"/>
        <end position="456"/>
    </location>
</feature>
<evidence type="ECO:0000313" key="15">
    <source>
        <dbReference type="EMBL" id="CAK6968632.1"/>
    </source>
</evidence>
<dbReference type="PANTHER" id="PTHR13113">
    <property type="entry name" value="ECSIT EVOLUTIONARILY CONSERVED SIGNALING INTERMEDIATE IN TOLL PATHWAYS"/>
    <property type="match status" value="1"/>
</dbReference>
<dbReference type="InterPro" id="IPR046448">
    <property type="entry name" value="ECSIT_N"/>
</dbReference>
<reference evidence="15 16" key="1">
    <citation type="submission" date="2024-01" db="EMBL/GenBank/DDBJ databases">
        <authorList>
            <person name="Alioto T."/>
            <person name="Alioto T."/>
            <person name="Gomez Garrido J."/>
        </authorList>
    </citation>
    <scope>NUCLEOTIDE SEQUENCE [LARGE SCALE GENOMIC DNA]</scope>
</reference>
<dbReference type="PANTHER" id="PTHR13113:SF1">
    <property type="entry name" value="EVOLUTIONARILY CONSERVED SIGNALING INTERMEDIATE IN TOLL PATHWAY, MITOCHONDRIAL"/>
    <property type="match status" value="1"/>
</dbReference>
<keyword evidence="16" id="KW-1185">Reference proteome</keyword>
<accession>A0AAV1P9U3</accession>
<keyword evidence="9" id="KW-0809">Transit peptide</keyword>
<dbReference type="GO" id="GO:0005739">
    <property type="term" value="C:mitochondrion"/>
    <property type="evidence" value="ECO:0007669"/>
    <property type="project" value="UniProtKB-SubCell"/>
</dbReference>
<dbReference type="GO" id="GO:0007178">
    <property type="term" value="P:cell surface receptor protein serine/threonine kinase signaling pathway"/>
    <property type="evidence" value="ECO:0007669"/>
    <property type="project" value="TreeGrafter"/>
</dbReference>
<organism evidence="15 16">
    <name type="scientific">Scomber scombrus</name>
    <name type="common">Atlantic mackerel</name>
    <name type="synonym">Scomber vernalis</name>
    <dbReference type="NCBI Taxonomy" id="13677"/>
    <lineage>
        <taxon>Eukaryota</taxon>
        <taxon>Metazoa</taxon>
        <taxon>Chordata</taxon>
        <taxon>Craniata</taxon>
        <taxon>Vertebrata</taxon>
        <taxon>Euteleostomi</taxon>
        <taxon>Actinopterygii</taxon>
        <taxon>Neopterygii</taxon>
        <taxon>Teleostei</taxon>
        <taxon>Neoteleostei</taxon>
        <taxon>Acanthomorphata</taxon>
        <taxon>Pelagiaria</taxon>
        <taxon>Scombriformes</taxon>
        <taxon>Scombridae</taxon>
        <taxon>Scomber</taxon>
    </lineage>
</organism>
<evidence type="ECO:0000256" key="1">
    <source>
        <dbReference type="ARBA" id="ARBA00004123"/>
    </source>
</evidence>
<feature type="region of interest" description="Disordered" evidence="12">
    <location>
        <begin position="407"/>
        <end position="462"/>
    </location>
</feature>
<evidence type="ECO:0000256" key="10">
    <source>
        <dbReference type="ARBA" id="ARBA00023128"/>
    </source>
</evidence>
<keyword evidence="13" id="KW-0732">Signal</keyword>
<dbReference type="Gene3D" id="1.25.40.10">
    <property type="entry name" value="Tetratricopeptide repeat domain"/>
    <property type="match status" value="1"/>
</dbReference>
<keyword evidence="7" id="KW-0399">Innate immunity</keyword>
<dbReference type="GO" id="GO:0005634">
    <property type="term" value="C:nucleus"/>
    <property type="evidence" value="ECO:0007669"/>
    <property type="project" value="UniProtKB-SubCell"/>
</dbReference>
<dbReference type="AlphaFoldDB" id="A0AAV1P9U3"/>
<evidence type="ECO:0000256" key="4">
    <source>
        <dbReference type="ARBA" id="ARBA00007674"/>
    </source>
</evidence>
<dbReference type="Pfam" id="PF06239">
    <property type="entry name" value="ECSIT_N"/>
    <property type="match status" value="1"/>
</dbReference>
<evidence type="ECO:0000256" key="2">
    <source>
        <dbReference type="ARBA" id="ARBA00004173"/>
    </source>
</evidence>
<feature type="domain" description="ECSIT C-terminal" evidence="14">
    <location>
        <begin position="279"/>
        <end position="404"/>
    </location>
</feature>
<dbReference type="Pfam" id="PF14784">
    <property type="entry name" value="ECSIT_C"/>
    <property type="match status" value="1"/>
</dbReference>
<evidence type="ECO:0000256" key="6">
    <source>
        <dbReference type="ARBA" id="ARBA00022490"/>
    </source>
</evidence>
<sequence length="462" mass="53222">MKCSRCLLQLQGLRLLQAQLVRPAAQPGSLHQPSTTTTITQHQALRRFHGSPVCSKGPPVPAEFINNDDDDDKKKNKSLVTHDDLFEKVAKDDKTKATFNKAVDVFIKGDIRRRGHVEFIYAALKKMPEFGVERDLVVYNKLLDVFPKEVFVPRNFIQTMFNHYPRQQECGVQILEQMENYGIMPNMETKVLLVQIFGVKGHPMRKFQRIMYWFPKFKHINPFPVPQHLPEDPVDLARLSLTRIANDLDANVTVYQMPCTDITESGEEITLPHIVGIQSPSQMELLAKHNPSRPVFVEGPFPLWLRKTCVHYYILRADPAPPEEQVEEPYDPERCFDYPLQLDLDLDRDLGDTESFDVEDLDEGPVFAMCMTSQGDQTVLNQWISGLQQTNPILGQVPTLFRLDAGPKELQAPPSTESDYQQHHHHHHHPPPPESQRRESHHEEEREVVVEEEQRRSQGMKQ</sequence>
<comment type="subcellular location">
    <subcellularLocation>
        <location evidence="3">Cytoplasm</location>
    </subcellularLocation>
    <subcellularLocation>
        <location evidence="2">Mitochondrion</location>
    </subcellularLocation>
    <subcellularLocation>
        <location evidence="1">Nucleus</location>
    </subcellularLocation>
</comment>
<feature type="chain" id="PRO_5043909222" description="Evolutionarily conserved signaling intermediate in Toll pathway, mitochondrial" evidence="13">
    <location>
        <begin position="19"/>
        <end position="462"/>
    </location>
</feature>
<evidence type="ECO:0000256" key="12">
    <source>
        <dbReference type="SAM" id="MobiDB-lite"/>
    </source>
</evidence>
<evidence type="ECO:0000256" key="3">
    <source>
        <dbReference type="ARBA" id="ARBA00004496"/>
    </source>
</evidence>
<keyword evidence="10" id="KW-0496">Mitochondrion</keyword>
<keyword evidence="6" id="KW-0963">Cytoplasm</keyword>
<dbReference type="Proteomes" id="UP001314229">
    <property type="component" value="Unassembled WGS sequence"/>
</dbReference>
<keyword evidence="11" id="KW-0539">Nucleus</keyword>
<protein>
    <recommendedName>
        <fullName evidence="5">Evolutionarily conserved signaling intermediate in Toll pathway, mitochondrial</fullName>
    </recommendedName>
</protein>
<keyword evidence="8" id="KW-0391">Immunity</keyword>
<evidence type="ECO:0000256" key="7">
    <source>
        <dbReference type="ARBA" id="ARBA00022588"/>
    </source>
</evidence>
<evidence type="ECO:0000256" key="9">
    <source>
        <dbReference type="ARBA" id="ARBA00022946"/>
    </source>
</evidence>
<dbReference type="InterPro" id="IPR010418">
    <property type="entry name" value="ECSIT"/>
</dbReference>
<comment type="similarity">
    <text evidence="4">Belongs to the ECSIT family.</text>
</comment>
<evidence type="ECO:0000256" key="5">
    <source>
        <dbReference type="ARBA" id="ARBA00019998"/>
    </source>
</evidence>
<comment type="caution">
    <text evidence="15">The sequence shown here is derived from an EMBL/GenBank/DDBJ whole genome shotgun (WGS) entry which is preliminary data.</text>
</comment>
<dbReference type="GO" id="GO:0045087">
    <property type="term" value="P:innate immune response"/>
    <property type="evidence" value="ECO:0007669"/>
    <property type="project" value="UniProtKB-KW"/>
</dbReference>
<gene>
    <name evidence="15" type="ORF">FSCOSCO3_A011334</name>
</gene>
<dbReference type="SMART" id="SM01284">
    <property type="entry name" value="ECSIT_Cterm"/>
    <property type="match status" value="1"/>
</dbReference>
<feature type="signal peptide" evidence="13">
    <location>
        <begin position="1"/>
        <end position="18"/>
    </location>
</feature>
<evidence type="ECO:0000256" key="11">
    <source>
        <dbReference type="ARBA" id="ARBA00023242"/>
    </source>
</evidence>
<evidence type="ECO:0000259" key="14">
    <source>
        <dbReference type="SMART" id="SM01284"/>
    </source>
</evidence>
<dbReference type="InterPro" id="IPR011990">
    <property type="entry name" value="TPR-like_helical_dom_sf"/>
</dbReference>
<dbReference type="InterPro" id="IPR029342">
    <property type="entry name" value="ECIST_C"/>
</dbReference>
<proteinExistence type="inferred from homology"/>
<dbReference type="EMBL" id="CAWUFR010000122">
    <property type="protein sequence ID" value="CAK6968632.1"/>
    <property type="molecule type" value="Genomic_DNA"/>
</dbReference>
<evidence type="ECO:0000313" key="16">
    <source>
        <dbReference type="Proteomes" id="UP001314229"/>
    </source>
</evidence>
<evidence type="ECO:0000256" key="13">
    <source>
        <dbReference type="SAM" id="SignalP"/>
    </source>
</evidence>
<name>A0AAV1P9U3_SCOSC</name>
<evidence type="ECO:0000256" key="8">
    <source>
        <dbReference type="ARBA" id="ARBA00022859"/>
    </source>
</evidence>